<dbReference type="Proteomes" id="UP001150879">
    <property type="component" value="Unassembled WGS sequence"/>
</dbReference>
<evidence type="ECO:0000313" key="3">
    <source>
        <dbReference type="Proteomes" id="UP001150879"/>
    </source>
</evidence>
<dbReference type="EMBL" id="JAPQKP010000005">
    <property type="protein sequence ID" value="KAJ5188089.1"/>
    <property type="molecule type" value="Genomic_DNA"/>
</dbReference>
<feature type="region of interest" description="Disordered" evidence="1">
    <location>
        <begin position="304"/>
        <end position="352"/>
    </location>
</feature>
<reference evidence="2" key="1">
    <citation type="submission" date="2022-11" db="EMBL/GenBank/DDBJ databases">
        <authorList>
            <person name="Petersen C."/>
        </authorList>
    </citation>
    <scope>NUCLEOTIDE SEQUENCE</scope>
    <source>
        <strain evidence="2">IBT 16849</strain>
    </source>
</reference>
<gene>
    <name evidence="2" type="ORF">N7472_007103</name>
</gene>
<accession>A0A9W9J1N8</accession>
<name>A0A9W9J1N8_9EURO</name>
<feature type="compositionally biased region" description="Low complexity" evidence="1">
    <location>
        <begin position="24"/>
        <end position="35"/>
    </location>
</feature>
<feature type="compositionally biased region" description="Low complexity" evidence="1">
    <location>
        <begin position="46"/>
        <end position="64"/>
    </location>
</feature>
<reference evidence="2" key="2">
    <citation type="journal article" date="2023" name="IMA Fungus">
        <title>Comparative genomic study of the Penicillium genus elucidates a diverse pangenome and 15 lateral gene transfer events.</title>
        <authorList>
            <person name="Petersen C."/>
            <person name="Sorensen T."/>
            <person name="Nielsen M.R."/>
            <person name="Sondergaard T.E."/>
            <person name="Sorensen J.L."/>
            <person name="Fitzpatrick D.A."/>
            <person name="Frisvad J.C."/>
            <person name="Nielsen K.L."/>
        </authorList>
    </citation>
    <scope>NUCLEOTIDE SEQUENCE</scope>
    <source>
        <strain evidence="2">IBT 16849</strain>
    </source>
</reference>
<proteinExistence type="predicted"/>
<organism evidence="2 3">
    <name type="scientific">Penicillium cf. griseofulvum</name>
    <dbReference type="NCBI Taxonomy" id="2972120"/>
    <lineage>
        <taxon>Eukaryota</taxon>
        <taxon>Fungi</taxon>
        <taxon>Dikarya</taxon>
        <taxon>Ascomycota</taxon>
        <taxon>Pezizomycotina</taxon>
        <taxon>Eurotiomycetes</taxon>
        <taxon>Eurotiomycetidae</taxon>
        <taxon>Eurotiales</taxon>
        <taxon>Aspergillaceae</taxon>
        <taxon>Penicillium</taxon>
    </lineage>
</organism>
<comment type="caution">
    <text evidence="2">The sequence shown here is derived from an EMBL/GenBank/DDBJ whole genome shotgun (WGS) entry which is preliminary data.</text>
</comment>
<evidence type="ECO:0000256" key="1">
    <source>
        <dbReference type="SAM" id="MobiDB-lite"/>
    </source>
</evidence>
<evidence type="ECO:0000313" key="2">
    <source>
        <dbReference type="EMBL" id="KAJ5188089.1"/>
    </source>
</evidence>
<sequence length="365" mass="39857">MDDSIPTAKRGPTAKLGPPPPPSSANSSTDTTTSPVEPARPMGFFAAADDLSSSAPSLPSPTSDGSFAPRVDGLTQIIAAIGLPIGRDLGTPSELPFGDDGGPDRRAEVSVAAETVRQVQFLLRYGDYAGMVRNVLRRISRLSDTPLPDSVASFDAELDVAEEDQDDDEEFPGSPGAWQILSRLVDLLNNREEIRIDKPMARSAIKVYALRNKLCHSSNLRSATSPDIACDVGDVGGMLPDELNQDQATWERIVRSFGDLRSWMADAPLPGELIFHDVMPNPMQQEELMRDLNRGLRHDRLNQMHGKDGVAKRLNQPRPGRAGSDPLPYVPTMEPTYSPSRRERTRSSGRRNSAPLCIHKECKVL</sequence>
<dbReference type="AlphaFoldDB" id="A0A9W9J1N8"/>
<keyword evidence="3" id="KW-1185">Reference proteome</keyword>
<feature type="region of interest" description="Disordered" evidence="1">
    <location>
        <begin position="1"/>
        <end position="69"/>
    </location>
</feature>
<protein>
    <submittedName>
        <fullName evidence="2">Uncharacterized protein</fullName>
    </submittedName>
</protein>